<evidence type="ECO:0000313" key="1">
    <source>
        <dbReference type="EMBL" id="MCY9529452.1"/>
    </source>
</evidence>
<keyword evidence="2" id="KW-1185">Reference proteome</keyword>
<proteinExistence type="predicted"/>
<comment type="caution">
    <text evidence="1">The sequence shown here is derived from an EMBL/GenBank/DDBJ whole genome shotgun (WGS) entry which is preliminary data.</text>
</comment>
<name>A0ABT4E6T3_PAEAL</name>
<dbReference type="Proteomes" id="UP001527090">
    <property type="component" value="Unassembled WGS sequence"/>
</dbReference>
<organism evidence="1 2">
    <name type="scientific">Paenibacillus alvei</name>
    <name type="common">Bacillus alvei</name>
    <dbReference type="NCBI Taxonomy" id="44250"/>
    <lineage>
        <taxon>Bacteria</taxon>
        <taxon>Bacillati</taxon>
        <taxon>Bacillota</taxon>
        <taxon>Bacilli</taxon>
        <taxon>Bacillales</taxon>
        <taxon>Paenibacillaceae</taxon>
        <taxon>Paenibacillus</taxon>
    </lineage>
</organism>
<sequence>MSENKHLDEQILPLLYGAQAETEKPIQDIEPDPLLFHQPVLNINGEMVPFTEEGLMDGKIRIPLPKTFHLMSPQNAAMKYPSERRPSIIYTNSSASINITFNETDYIVTEEGLEPFTIEMIQILRRTQPILQWFDHGISETRGKQQIGYCEFLVRALNVNLYNLMFFTEMEDKALLCSFNCTEEEMKHWQPIARELMNALVIGEAEEVREGQ</sequence>
<dbReference type="RefSeq" id="WP_268631986.1">
    <property type="nucleotide sequence ID" value="NZ_JAMDLY010000009.1"/>
</dbReference>
<evidence type="ECO:0000313" key="2">
    <source>
        <dbReference type="Proteomes" id="UP001527090"/>
    </source>
</evidence>
<gene>
    <name evidence="1" type="ORF">M5X04_08915</name>
</gene>
<protein>
    <submittedName>
        <fullName evidence="1">Uncharacterized protein</fullName>
    </submittedName>
</protein>
<accession>A0ABT4E6T3</accession>
<dbReference type="EMBL" id="JAMDLY010000009">
    <property type="protein sequence ID" value="MCY9529452.1"/>
    <property type="molecule type" value="Genomic_DNA"/>
</dbReference>
<reference evidence="1 2" key="1">
    <citation type="submission" date="2022-05" db="EMBL/GenBank/DDBJ databases">
        <title>Genome Sequencing of Bee-Associated Microbes.</title>
        <authorList>
            <person name="Dunlap C."/>
        </authorList>
    </citation>
    <scope>NUCLEOTIDE SEQUENCE [LARGE SCALE GENOMIC DNA]</scope>
    <source>
        <strain evidence="1 2">NRRL NRS-750</strain>
    </source>
</reference>